<organism evidence="1 2">
    <name type="scientific">Acorus gramineus</name>
    <name type="common">Dwarf sweet flag</name>
    <dbReference type="NCBI Taxonomy" id="55184"/>
    <lineage>
        <taxon>Eukaryota</taxon>
        <taxon>Viridiplantae</taxon>
        <taxon>Streptophyta</taxon>
        <taxon>Embryophyta</taxon>
        <taxon>Tracheophyta</taxon>
        <taxon>Spermatophyta</taxon>
        <taxon>Magnoliopsida</taxon>
        <taxon>Liliopsida</taxon>
        <taxon>Acoraceae</taxon>
        <taxon>Acorus</taxon>
    </lineage>
</organism>
<gene>
    <name evidence="1" type="ORF">QJS04_geneDACA017070</name>
</gene>
<reference evidence="1" key="1">
    <citation type="journal article" date="2023" name="Nat. Commun.">
        <title>Diploid and tetraploid genomes of Acorus and the evolution of monocots.</title>
        <authorList>
            <person name="Ma L."/>
            <person name="Liu K.W."/>
            <person name="Li Z."/>
            <person name="Hsiao Y.Y."/>
            <person name="Qi Y."/>
            <person name="Fu T."/>
            <person name="Tang G.D."/>
            <person name="Zhang D."/>
            <person name="Sun W.H."/>
            <person name="Liu D.K."/>
            <person name="Li Y."/>
            <person name="Chen G.Z."/>
            <person name="Liu X.D."/>
            <person name="Liao X.Y."/>
            <person name="Jiang Y.T."/>
            <person name="Yu X."/>
            <person name="Hao Y."/>
            <person name="Huang J."/>
            <person name="Zhao X.W."/>
            <person name="Ke S."/>
            <person name="Chen Y.Y."/>
            <person name="Wu W.L."/>
            <person name="Hsu J.L."/>
            <person name="Lin Y.F."/>
            <person name="Huang M.D."/>
            <person name="Li C.Y."/>
            <person name="Huang L."/>
            <person name="Wang Z.W."/>
            <person name="Zhao X."/>
            <person name="Zhong W.Y."/>
            <person name="Peng D.H."/>
            <person name="Ahmad S."/>
            <person name="Lan S."/>
            <person name="Zhang J.S."/>
            <person name="Tsai W.C."/>
            <person name="Van de Peer Y."/>
            <person name="Liu Z.J."/>
        </authorList>
    </citation>
    <scope>NUCLEOTIDE SEQUENCE</scope>
    <source>
        <strain evidence="1">SCP</strain>
    </source>
</reference>
<accession>A0AAV9AM39</accession>
<dbReference type="Proteomes" id="UP001179952">
    <property type="component" value="Unassembled WGS sequence"/>
</dbReference>
<sequence length="61" mass="6572">MESQDHDHLSGGGHDHRWGDDVMTDVIIVGVAVVGATLADTHEQIWKLDLESIGVCSSCEV</sequence>
<keyword evidence="2" id="KW-1185">Reference proteome</keyword>
<reference evidence="1" key="2">
    <citation type="submission" date="2023-06" db="EMBL/GenBank/DDBJ databases">
        <authorList>
            <person name="Ma L."/>
            <person name="Liu K.-W."/>
            <person name="Li Z."/>
            <person name="Hsiao Y.-Y."/>
            <person name="Qi Y."/>
            <person name="Fu T."/>
            <person name="Tang G."/>
            <person name="Zhang D."/>
            <person name="Sun W.-H."/>
            <person name="Liu D.-K."/>
            <person name="Li Y."/>
            <person name="Chen G.-Z."/>
            <person name="Liu X.-D."/>
            <person name="Liao X.-Y."/>
            <person name="Jiang Y.-T."/>
            <person name="Yu X."/>
            <person name="Hao Y."/>
            <person name="Huang J."/>
            <person name="Zhao X.-W."/>
            <person name="Ke S."/>
            <person name="Chen Y.-Y."/>
            <person name="Wu W.-L."/>
            <person name="Hsu J.-L."/>
            <person name="Lin Y.-F."/>
            <person name="Huang M.-D."/>
            <person name="Li C.-Y."/>
            <person name="Huang L."/>
            <person name="Wang Z.-W."/>
            <person name="Zhao X."/>
            <person name="Zhong W.-Y."/>
            <person name="Peng D.-H."/>
            <person name="Ahmad S."/>
            <person name="Lan S."/>
            <person name="Zhang J.-S."/>
            <person name="Tsai W.-C."/>
            <person name="Van De Peer Y."/>
            <person name="Liu Z.-J."/>
        </authorList>
    </citation>
    <scope>NUCLEOTIDE SEQUENCE</scope>
    <source>
        <strain evidence="1">SCP</strain>
        <tissue evidence="1">Leaves</tissue>
    </source>
</reference>
<name>A0AAV9AM39_ACOGR</name>
<dbReference type="AlphaFoldDB" id="A0AAV9AM39"/>
<protein>
    <submittedName>
        <fullName evidence="1">Uncharacterized protein</fullName>
    </submittedName>
</protein>
<dbReference type="EMBL" id="JAUJYN010000008">
    <property type="protein sequence ID" value="KAK1265179.1"/>
    <property type="molecule type" value="Genomic_DNA"/>
</dbReference>
<proteinExistence type="predicted"/>
<evidence type="ECO:0000313" key="2">
    <source>
        <dbReference type="Proteomes" id="UP001179952"/>
    </source>
</evidence>
<comment type="caution">
    <text evidence="1">The sequence shown here is derived from an EMBL/GenBank/DDBJ whole genome shotgun (WGS) entry which is preliminary data.</text>
</comment>
<evidence type="ECO:0000313" key="1">
    <source>
        <dbReference type="EMBL" id="KAK1265179.1"/>
    </source>
</evidence>